<keyword evidence="2" id="KW-1185">Reference proteome</keyword>
<proteinExistence type="predicted"/>
<name>A0A1S2MAC7_9BACI</name>
<dbReference type="RefSeq" id="WP_071388270.1">
    <property type="nucleotide sequence ID" value="NZ_MLQS01000001.1"/>
</dbReference>
<dbReference type="OrthoDB" id="2918563at2"/>
<comment type="caution">
    <text evidence="1">The sequence shown here is derived from an EMBL/GenBank/DDBJ whole genome shotgun (WGS) entry which is preliminary data.</text>
</comment>
<dbReference type="AlphaFoldDB" id="A0A1S2MAC7"/>
<dbReference type="EMBL" id="MLQS01000001">
    <property type="protein sequence ID" value="OIJ21681.1"/>
    <property type="molecule type" value="Genomic_DNA"/>
</dbReference>
<evidence type="ECO:0008006" key="3">
    <source>
        <dbReference type="Google" id="ProtNLM"/>
    </source>
</evidence>
<protein>
    <recommendedName>
        <fullName evidence="3">Transposase putative helix-turn-helix domain-containing protein</fullName>
    </recommendedName>
</protein>
<sequence length="66" mass="8049">MKRAYFSKRIYKNTLPETMQNAISHALRLFNQAKHFSFQLQVKEKRSNQSKRRESMHFTVLCYFAY</sequence>
<gene>
    <name evidence="1" type="ORF">BKP45_02875</name>
</gene>
<evidence type="ECO:0000313" key="1">
    <source>
        <dbReference type="EMBL" id="OIJ21681.1"/>
    </source>
</evidence>
<evidence type="ECO:0000313" key="2">
    <source>
        <dbReference type="Proteomes" id="UP000180057"/>
    </source>
</evidence>
<accession>A0A1S2MAC7</accession>
<reference evidence="1 2" key="1">
    <citation type="submission" date="2016-10" db="EMBL/GenBank/DDBJ databases">
        <title>Draft genome sequences of four alkaliphilic bacteria belonging to the Anaerobacillus genus.</title>
        <authorList>
            <person name="Bassil N.M."/>
            <person name="Lloyd J.R."/>
        </authorList>
    </citation>
    <scope>NUCLEOTIDE SEQUENCE [LARGE SCALE GENOMIC DNA]</scope>
    <source>
        <strain evidence="1 2">DSM 22531</strain>
    </source>
</reference>
<dbReference type="Proteomes" id="UP000180057">
    <property type="component" value="Unassembled WGS sequence"/>
</dbReference>
<organism evidence="1 2">
    <name type="scientific">Anaerobacillus alkalidiazotrophicus</name>
    <dbReference type="NCBI Taxonomy" id="472963"/>
    <lineage>
        <taxon>Bacteria</taxon>
        <taxon>Bacillati</taxon>
        <taxon>Bacillota</taxon>
        <taxon>Bacilli</taxon>
        <taxon>Bacillales</taxon>
        <taxon>Bacillaceae</taxon>
        <taxon>Anaerobacillus</taxon>
    </lineage>
</organism>